<dbReference type="EMBL" id="JAFIRA010000022">
    <property type="protein sequence ID" value="MCJ2543175.1"/>
    <property type="molecule type" value="Genomic_DNA"/>
</dbReference>
<comment type="subcellular location">
    <subcellularLocation>
        <location evidence="1 7">Cytoplasm</location>
    </subcellularLocation>
</comment>
<keyword evidence="4 7" id="KW-0436">Ligase</keyword>
<evidence type="ECO:0000256" key="1">
    <source>
        <dbReference type="ARBA" id="ARBA00004496"/>
    </source>
</evidence>
<dbReference type="Gene3D" id="3.40.50.720">
    <property type="entry name" value="NAD(P)-binding Rossmann-like Domain"/>
    <property type="match status" value="1"/>
</dbReference>
<dbReference type="PANTHER" id="PTHR43692">
    <property type="entry name" value="UDP-N-ACETYLMURAMOYLALANINE--D-GLUTAMATE LIGASE"/>
    <property type="match status" value="1"/>
</dbReference>
<evidence type="ECO:0000256" key="4">
    <source>
        <dbReference type="ARBA" id="ARBA00022598"/>
    </source>
</evidence>
<evidence type="ECO:0000313" key="10">
    <source>
        <dbReference type="Proteomes" id="UP000830835"/>
    </source>
</evidence>
<protein>
    <recommendedName>
        <fullName evidence="7">UDP-N-acetylmuramoylalanine--D-glutamate ligase</fullName>
        <ecNumber evidence="7">6.3.2.9</ecNumber>
    </recommendedName>
    <alternativeName>
        <fullName evidence="7">D-glutamic acid-adding enzyme</fullName>
    </alternativeName>
    <alternativeName>
        <fullName evidence="7">UDP-N-acetylmuramoyl-L-alanyl-D-glutamate synthetase</fullName>
    </alternativeName>
</protein>
<dbReference type="Proteomes" id="UP000830835">
    <property type="component" value="Unassembled WGS sequence"/>
</dbReference>
<comment type="pathway">
    <text evidence="2 7">Cell wall biogenesis; peptidoglycan biosynthesis.</text>
</comment>
<evidence type="ECO:0000256" key="6">
    <source>
        <dbReference type="ARBA" id="ARBA00022840"/>
    </source>
</evidence>
<evidence type="ECO:0000259" key="8">
    <source>
        <dbReference type="Pfam" id="PF08245"/>
    </source>
</evidence>
<evidence type="ECO:0000256" key="5">
    <source>
        <dbReference type="ARBA" id="ARBA00022741"/>
    </source>
</evidence>
<dbReference type="Gene3D" id="3.90.190.20">
    <property type="entry name" value="Mur ligase, C-terminal domain"/>
    <property type="match status" value="1"/>
</dbReference>
<feature type="binding site" evidence="7">
    <location>
        <begin position="110"/>
        <end position="116"/>
    </location>
    <ligand>
        <name>ATP</name>
        <dbReference type="ChEBI" id="CHEBI:30616"/>
    </ligand>
</feature>
<feature type="domain" description="Mur ligase central" evidence="8">
    <location>
        <begin position="108"/>
        <end position="290"/>
    </location>
</feature>
<comment type="similarity">
    <text evidence="7">Belongs to the MurCDEF family.</text>
</comment>
<dbReference type="InterPro" id="IPR036615">
    <property type="entry name" value="Mur_ligase_C_dom_sf"/>
</dbReference>
<keyword evidence="7" id="KW-0132">Cell division</keyword>
<gene>
    <name evidence="7" type="primary">murD</name>
    <name evidence="9" type="ORF">JX360_09690</name>
</gene>
<dbReference type="GO" id="GO:0008764">
    <property type="term" value="F:UDP-N-acetylmuramoylalanine-D-glutamate ligase activity"/>
    <property type="evidence" value="ECO:0007669"/>
    <property type="project" value="UniProtKB-EC"/>
</dbReference>
<keyword evidence="10" id="KW-1185">Reference proteome</keyword>
<comment type="caution">
    <text evidence="9">The sequence shown here is derived from an EMBL/GenBank/DDBJ whole genome shotgun (WGS) entry which is preliminary data.</text>
</comment>
<organism evidence="9 10">
    <name type="scientific">Thermostichus vulcanus str. 'Rupite'</name>
    <dbReference type="NCBI Taxonomy" id="2813851"/>
    <lineage>
        <taxon>Bacteria</taxon>
        <taxon>Bacillati</taxon>
        <taxon>Cyanobacteriota</taxon>
        <taxon>Cyanophyceae</taxon>
        <taxon>Thermostichales</taxon>
        <taxon>Thermostichaceae</taxon>
        <taxon>Thermostichus</taxon>
    </lineage>
</organism>
<reference evidence="9" key="1">
    <citation type="submission" date="2021-02" db="EMBL/GenBank/DDBJ databases">
        <title>The CRISPR/cas machinery reduction and long-range gene transfer in the hot spring cyanobacterium Synechococcus.</title>
        <authorList>
            <person name="Dvorak P."/>
            <person name="Jahodarova E."/>
            <person name="Hasler P."/>
            <person name="Poulickova A."/>
        </authorList>
    </citation>
    <scope>NUCLEOTIDE SEQUENCE</scope>
    <source>
        <strain evidence="9">Rupite</strain>
    </source>
</reference>
<proteinExistence type="inferred from homology"/>
<dbReference type="SUPFAM" id="SSF53623">
    <property type="entry name" value="MurD-like peptide ligases, catalytic domain"/>
    <property type="match status" value="1"/>
</dbReference>
<dbReference type="InterPro" id="IPR013221">
    <property type="entry name" value="Mur_ligase_cen"/>
</dbReference>
<keyword evidence="7" id="KW-0131">Cell cycle</keyword>
<dbReference type="Pfam" id="PF08245">
    <property type="entry name" value="Mur_ligase_M"/>
    <property type="match status" value="1"/>
</dbReference>
<sequence>MQQQVLGLGIAGLAAARLLQAQGHEVLAWDEKNSDRLQQIRQELQQEGIPVRLGEPFQLGPGVEQVVVSPGIAWDHPLLEQARQQGIAVIGEAELAWQSLDCLPWVGITGTNGKSTTTALIAEMFQAAGLKGIPCGNIGLPLSQVALQTLRGELQPDWIVAELSSYQLEASASLMSSSGSSPTRIGVWTTFTPDHLERHGTLERYASFKARLLDRVTWRVLNGEDPYLLGRRQDWANTYWISIQDPLAPVHLRGEELWIDGQPVAHLEAFGERCPGRHNLQNLLMAAAAAHLAGIPNRAIQQAIRSFGGMPHRLERVAQVYVGSTPIYFVNDSKATNYDAAWVGLNAVDPPILLIAGGKAKQGDAQAWLKLIQAKVAQVWLIGEAAPVLAAALEGIHYTGVEIAQTLDVAVVRAFESAQSLARTLTDPTQPITVLFSPACASFDQYRSFEHRGDHFRTCCQALQGSLSLEP</sequence>
<evidence type="ECO:0000256" key="7">
    <source>
        <dbReference type="HAMAP-Rule" id="MF_00639"/>
    </source>
</evidence>
<accession>A0ABT0CCW9</accession>
<evidence type="ECO:0000313" key="9">
    <source>
        <dbReference type="EMBL" id="MCJ2543175.1"/>
    </source>
</evidence>
<dbReference type="InterPro" id="IPR005762">
    <property type="entry name" value="MurD"/>
</dbReference>
<dbReference type="EC" id="6.3.2.9" evidence="7"/>
<evidence type="ECO:0000256" key="2">
    <source>
        <dbReference type="ARBA" id="ARBA00004752"/>
    </source>
</evidence>
<dbReference type="SUPFAM" id="SSF53244">
    <property type="entry name" value="MurD-like peptide ligases, peptide-binding domain"/>
    <property type="match status" value="1"/>
</dbReference>
<keyword evidence="7" id="KW-0573">Peptidoglycan synthesis</keyword>
<comment type="catalytic activity">
    <reaction evidence="7">
        <text>UDP-N-acetyl-alpha-D-muramoyl-L-alanine + D-glutamate + ATP = UDP-N-acetyl-alpha-D-muramoyl-L-alanyl-D-glutamate + ADP + phosphate + H(+)</text>
        <dbReference type="Rhea" id="RHEA:16429"/>
        <dbReference type="ChEBI" id="CHEBI:15378"/>
        <dbReference type="ChEBI" id="CHEBI:29986"/>
        <dbReference type="ChEBI" id="CHEBI:30616"/>
        <dbReference type="ChEBI" id="CHEBI:43474"/>
        <dbReference type="ChEBI" id="CHEBI:83898"/>
        <dbReference type="ChEBI" id="CHEBI:83900"/>
        <dbReference type="ChEBI" id="CHEBI:456216"/>
        <dbReference type="EC" id="6.3.2.9"/>
    </reaction>
</comment>
<keyword evidence="6 7" id="KW-0067">ATP-binding</keyword>
<evidence type="ECO:0000256" key="3">
    <source>
        <dbReference type="ARBA" id="ARBA00022490"/>
    </source>
</evidence>
<keyword evidence="7" id="KW-0133">Cell shape</keyword>
<dbReference type="RefSeq" id="WP_244350453.1">
    <property type="nucleotide sequence ID" value="NZ_JAFIRA010000022.1"/>
</dbReference>
<dbReference type="PANTHER" id="PTHR43692:SF1">
    <property type="entry name" value="UDP-N-ACETYLMURAMOYLALANINE--D-GLUTAMATE LIGASE"/>
    <property type="match status" value="1"/>
</dbReference>
<dbReference type="NCBIfam" id="TIGR01087">
    <property type="entry name" value="murD"/>
    <property type="match status" value="1"/>
</dbReference>
<name>A0ABT0CCW9_THEVL</name>
<dbReference type="Gene3D" id="3.40.1190.10">
    <property type="entry name" value="Mur-like, catalytic domain"/>
    <property type="match status" value="1"/>
</dbReference>
<keyword evidence="7" id="KW-0961">Cell wall biogenesis/degradation</keyword>
<dbReference type="HAMAP" id="MF_00639">
    <property type="entry name" value="MurD"/>
    <property type="match status" value="1"/>
</dbReference>
<dbReference type="InterPro" id="IPR036565">
    <property type="entry name" value="Mur-like_cat_sf"/>
</dbReference>
<dbReference type="Pfam" id="PF21799">
    <property type="entry name" value="MurD-like_N"/>
    <property type="match status" value="1"/>
</dbReference>
<keyword evidence="5 7" id="KW-0547">Nucleotide-binding</keyword>
<keyword evidence="3 7" id="KW-0963">Cytoplasm</keyword>
<dbReference type="SUPFAM" id="SSF51984">
    <property type="entry name" value="MurCD N-terminal domain"/>
    <property type="match status" value="1"/>
</dbReference>
<comment type="function">
    <text evidence="7">Cell wall formation. Catalyzes the addition of glutamate to the nucleotide precursor UDP-N-acetylmuramoyl-L-alanine (UMA).</text>
</comment>